<dbReference type="Proteomes" id="UP000528457">
    <property type="component" value="Unassembled WGS sequence"/>
</dbReference>
<reference evidence="6 7" key="1">
    <citation type="submission" date="2020-08" db="EMBL/GenBank/DDBJ databases">
        <title>Genomic Encyclopedia of Type Strains, Phase IV (KMG-IV): sequencing the most valuable type-strain genomes for metagenomic binning, comparative biology and taxonomic classification.</title>
        <authorList>
            <person name="Goeker M."/>
        </authorList>
    </citation>
    <scope>NUCLEOTIDE SEQUENCE [LARGE SCALE GENOMIC DNA]</scope>
    <source>
        <strain evidence="6 7">DSM 22368</strain>
    </source>
</reference>
<dbReference type="Pfam" id="PF00171">
    <property type="entry name" value="Aldedh"/>
    <property type="match status" value="1"/>
</dbReference>
<dbReference type="InterPro" id="IPR044086">
    <property type="entry name" value="LUC3-like"/>
</dbReference>
<dbReference type="InterPro" id="IPR016160">
    <property type="entry name" value="Ald_DH_CS_CYS"/>
</dbReference>
<dbReference type="RefSeq" id="WP_166849811.1">
    <property type="nucleotide sequence ID" value="NZ_JAAONY010000001.1"/>
</dbReference>
<protein>
    <submittedName>
        <fullName evidence="6">Acyl-CoA reductase-like NAD-dependent aldehyde dehydrogenase</fullName>
    </submittedName>
</protein>
<evidence type="ECO:0000313" key="6">
    <source>
        <dbReference type="EMBL" id="MBB6520954.1"/>
    </source>
</evidence>
<dbReference type="Gene3D" id="3.40.309.10">
    <property type="entry name" value="Aldehyde Dehydrogenase, Chain A, domain 2"/>
    <property type="match status" value="1"/>
</dbReference>
<dbReference type="InterPro" id="IPR016161">
    <property type="entry name" value="Ald_DH/histidinol_DH"/>
</dbReference>
<dbReference type="InterPro" id="IPR016163">
    <property type="entry name" value="Ald_DH_C"/>
</dbReference>
<dbReference type="PANTHER" id="PTHR11699">
    <property type="entry name" value="ALDEHYDE DEHYDROGENASE-RELATED"/>
    <property type="match status" value="1"/>
</dbReference>
<dbReference type="CDD" id="cd07106">
    <property type="entry name" value="ALDH_AldA-AAD23400"/>
    <property type="match status" value="1"/>
</dbReference>
<dbReference type="InParanoid" id="A0A7X0MWH7"/>
<gene>
    <name evidence="6" type="ORF">HNR48_001232</name>
</gene>
<evidence type="ECO:0000313" key="7">
    <source>
        <dbReference type="Proteomes" id="UP000528457"/>
    </source>
</evidence>
<name>A0A7X0MWH7_9GAMM</name>
<evidence type="ECO:0000259" key="5">
    <source>
        <dbReference type="Pfam" id="PF00171"/>
    </source>
</evidence>
<feature type="active site" evidence="3">
    <location>
        <position position="241"/>
    </location>
</feature>
<dbReference type="EMBL" id="JACHHT010000001">
    <property type="protein sequence ID" value="MBB6520954.1"/>
    <property type="molecule type" value="Genomic_DNA"/>
</dbReference>
<evidence type="ECO:0000256" key="3">
    <source>
        <dbReference type="PROSITE-ProRule" id="PRU10007"/>
    </source>
</evidence>
<keyword evidence="7" id="KW-1185">Reference proteome</keyword>
<evidence type="ECO:0000256" key="4">
    <source>
        <dbReference type="RuleBase" id="RU003345"/>
    </source>
</evidence>
<evidence type="ECO:0000256" key="1">
    <source>
        <dbReference type="ARBA" id="ARBA00009986"/>
    </source>
</evidence>
<dbReference type="FunFam" id="3.40.309.10:FF:000009">
    <property type="entry name" value="Aldehyde dehydrogenase A"/>
    <property type="match status" value="1"/>
</dbReference>
<dbReference type="GO" id="GO:0016620">
    <property type="term" value="F:oxidoreductase activity, acting on the aldehyde or oxo group of donors, NAD or NADP as acceptor"/>
    <property type="evidence" value="ECO:0007669"/>
    <property type="project" value="InterPro"/>
</dbReference>
<organism evidence="6 7">
    <name type="scientific">Pseudoteredinibacter isoporae</name>
    <dbReference type="NCBI Taxonomy" id="570281"/>
    <lineage>
        <taxon>Bacteria</taxon>
        <taxon>Pseudomonadati</taxon>
        <taxon>Pseudomonadota</taxon>
        <taxon>Gammaproteobacteria</taxon>
        <taxon>Cellvibrionales</taxon>
        <taxon>Cellvibrionaceae</taxon>
        <taxon>Pseudoteredinibacter</taxon>
    </lineage>
</organism>
<feature type="domain" description="Aldehyde dehydrogenase" evidence="5">
    <location>
        <begin position="17"/>
        <end position="463"/>
    </location>
</feature>
<accession>A0A7X0MWH7</accession>
<keyword evidence="2 4" id="KW-0560">Oxidoreductase</keyword>
<dbReference type="SUPFAM" id="SSF53720">
    <property type="entry name" value="ALDH-like"/>
    <property type="match status" value="1"/>
</dbReference>
<comment type="similarity">
    <text evidence="1 4">Belongs to the aldehyde dehydrogenase family.</text>
</comment>
<dbReference type="InterPro" id="IPR029510">
    <property type="entry name" value="Ald_DH_CS_GLU"/>
</dbReference>
<dbReference type="PROSITE" id="PS00070">
    <property type="entry name" value="ALDEHYDE_DEHYDR_CYS"/>
    <property type="match status" value="1"/>
</dbReference>
<sequence length="474" mass="50946">MTQYKMLIDGELRDGVASIDVVNPADESVVAQCPVADEAMLNQAVESAHKAYLSWRKLSFSERGAYIKKLTTAVEENAEAFARILTQEQGKPLAQARDEVMFSQLFANHFAECEIENKVLSDDDNGRIEVLREPLGVVAGICPWNFPLLISLYKIAPAVMAGNSIIIKPAPTTPLSSLKLAELIADIFPPGVVNVLCDNNDLGPAISSHPGIAKVSFTGSTPTGKKIMASAADTLKRLTLELGGNDAAIVLDDVDPKQVAEGIFGAAFLNSGQVCIALKRLYVHESIYDELCEEIGKLASAAVVGNGLDEGVQFGPVQNRMQFDKVCSYIDNAKANGRIIAGGEVPDAPGFVVPLTVVRDIEDGAAVVDEEPFGPILPIVRYRDLEDVIKRANNSDYGLGGSVWSSNLDRAREVAGQIDSGTVWINQHCAFGPHIPFAPAKESGLGVEWGEEGFHEFTAMKVVNISKAYSNPVH</sequence>
<dbReference type="PROSITE" id="PS00687">
    <property type="entry name" value="ALDEHYDE_DEHYDR_GLU"/>
    <property type="match status" value="1"/>
</dbReference>
<proteinExistence type="inferred from homology"/>
<dbReference type="FunFam" id="3.40.605.10:FF:000007">
    <property type="entry name" value="NAD/NADP-dependent betaine aldehyde dehydrogenase"/>
    <property type="match status" value="1"/>
</dbReference>
<dbReference type="Gene3D" id="3.40.605.10">
    <property type="entry name" value="Aldehyde Dehydrogenase, Chain A, domain 1"/>
    <property type="match status" value="1"/>
</dbReference>
<dbReference type="InterPro" id="IPR015590">
    <property type="entry name" value="Aldehyde_DH_dom"/>
</dbReference>
<evidence type="ECO:0000256" key="2">
    <source>
        <dbReference type="ARBA" id="ARBA00023002"/>
    </source>
</evidence>
<comment type="caution">
    <text evidence="6">The sequence shown here is derived from an EMBL/GenBank/DDBJ whole genome shotgun (WGS) entry which is preliminary data.</text>
</comment>
<dbReference type="InterPro" id="IPR016162">
    <property type="entry name" value="Ald_DH_N"/>
</dbReference>
<dbReference type="AlphaFoldDB" id="A0A7X0MWH7"/>